<feature type="domain" description="DHHA1" evidence="7">
    <location>
        <begin position="339"/>
        <end position="432"/>
    </location>
</feature>
<proteinExistence type="inferred from homology"/>
<dbReference type="Pfam" id="PF01368">
    <property type="entry name" value="DHH"/>
    <property type="match status" value="1"/>
</dbReference>
<dbReference type="InterPro" id="IPR001667">
    <property type="entry name" value="DDH_dom"/>
</dbReference>
<evidence type="ECO:0000256" key="4">
    <source>
        <dbReference type="ARBA" id="ARBA00022801"/>
    </source>
</evidence>
<dbReference type="Proteomes" id="UP000295758">
    <property type="component" value="Unassembled WGS sequence"/>
</dbReference>
<reference evidence="10 11" key="2">
    <citation type="submission" date="2019-03" db="EMBL/GenBank/DDBJ databases">
        <title>Deep subsurface shale carbon reservoir microbial communities from Ohio and West Virginia, USA.</title>
        <authorList>
            <person name="Wrighton K."/>
        </authorList>
    </citation>
    <scope>NUCLEOTIDE SEQUENCE [LARGE SCALE GENOMIC DNA]</scope>
    <source>
        <strain evidence="10 11">UTICA-S4D12</strain>
    </source>
</reference>
<organism evidence="9 12">
    <name type="scientific">Halanaerobium congolense</name>
    <dbReference type="NCBI Taxonomy" id="54121"/>
    <lineage>
        <taxon>Bacteria</taxon>
        <taxon>Bacillati</taxon>
        <taxon>Bacillota</taxon>
        <taxon>Clostridia</taxon>
        <taxon>Halanaerobiales</taxon>
        <taxon>Halanaerobiaceae</taxon>
        <taxon>Halanaerobium</taxon>
    </lineage>
</organism>
<dbReference type="PANTHER" id="PTHR30255:SF2">
    <property type="entry name" value="SINGLE-STRANDED-DNA-SPECIFIC EXONUCLEASE RECJ"/>
    <property type="match status" value="1"/>
</dbReference>
<evidence type="ECO:0000256" key="3">
    <source>
        <dbReference type="ARBA" id="ARBA00022722"/>
    </source>
</evidence>
<dbReference type="InterPro" id="IPR041122">
    <property type="entry name" value="RecJ_OB"/>
</dbReference>
<gene>
    <name evidence="10" type="ORF">BY453_12530</name>
    <name evidence="9" type="ORF">SAMN04488597_1399</name>
</gene>
<evidence type="ECO:0000313" key="10">
    <source>
        <dbReference type="EMBL" id="TDS27743.1"/>
    </source>
</evidence>
<dbReference type="InterPro" id="IPR051673">
    <property type="entry name" value="SSDNA_exonuclease_RecJ"/>
</dbReference>
<dbReference type="Gene3D" id="3.90.1640.30">
    <property type="match status" value="1"/>
</dbReference>
<evidence type="ECO:0000256" key="1">
    <source>
        <dbReference type="ARBA" id="ARBA00005915"/>
    </source>
</evidence>
<protein>
    <recommendedName>
        <fullName evidence="2">Single-stranded-DNA-specific exonuclease RecJ</fullName>
    </recommendedName>
</protein>
<dbReference type="AlphaFoldDB" id="A0A1G6TA75"/>
<dbReference type="PANTHER" id="PTHR30255">
    <property type="entry name" value="SINGLE-STRANDED-DNA-SPECIFIC EXONUCLEASE RECJ"/>
    <property type="match status" value="1"/>
</dbReference>
<sequence length="767" mass="86645">MRIKKAVEFEPKKELVDYIGSRELALLAQKRGLDSKAKLSQFIEPEAYSPLVVADFPQIMEIVDFILEHIQKGSQILIYGDYDVDGISSTSILVGALSRLSDQISYHIPDRFKEGYGLNQEVLASYQEEIDLVISCDCGISNYDEVKFAKEAGMDFVVTDHHDLPEQLPPADYVISPRLLPEDHQGYWLPGAGMAYFLIKAVFSKAGKKGEEREFLDLLLLAIIADVVPLKGENRYLFKTGLKELQNTKRIGLKALYNELDINPLEINEKTLGFQIGPLLNSAGRIDSAEKGLKLLLAEDKSQAAGLAAELNQINQHRKEISQKIYLELEKEMEPEQRKAVVSYDSDWHQGVIGIAAGRITENYQVPAVLMTSNQQSELITGSARSIEGININNLIAECSDLLEKHGGHAAAAGFSLKKDRLEKFKLRLQRLIDQELDEIDSELEIEADLNLELAELTEEFYQGLRLFAPFGEANPEPLFYLEGDILSSREISAGRHKRLVLGSENNKITALWWWAGEIENNYRQQCACRLTENIYQGNRSLQLEIKALAPLKEISRKVKSKPDIKKQLKVIDWRQKDISELEAGAADTVYFAEGLKEYNLYPLINRNYYREAENLVLLTIPPSLAHLKEILLLTAAKKLFLINNEQQTLNINTFINILLSLIKYSLQQENGIFKLEEAALALGAEEITVKRALEFLRAEAMLSYEYISYQELLITKGGTKDQGRSNLSSSSLKKLLKESSAFRRFIKNKDIDKIEGLLNNALSRNE</sequence>
<accession>A0A1G6TA75</accession>
<dbReference type="GO" id="GO:0003676">
    <property type="term" value="F:nucleic acid binding"/>
    <property type="evidence" value="ECO:0007669"/>
    <property type="project" value="InterPro"/>
</dbReference>
<evidence type="ECO:0000259" key="8">
    <source>
        <dbReference type="Pfam" id="PF17768"/>
    </source>
</evidence>
<reference evidence="9 12" key="1">
    <citation type="submission" date="2016-10" db="EMBL/GenBank/DDBJ databases">
        <authorList>
            <person name="Varghese N."/>
            <person name="Submissions S."/>
        </authorList>
    </citation>
    <scope>NUCLEOTIDE SEQUENCE [LARGE SCALE GENOMIC DNA]</scope>
    <source>
        <strain evidence="9 12">WG10</strain>
    </source>
</reference>
<evidence type="ECO:0000259" key="6">
    <source>
        <dbReference type="Pfam" id="PF01368"/>
    </source>
</evidence>
<feature type="domain" description="DDH" evidence="6">
    <location>
        <begin position="75"/>
        <end position="223"/>
    </location>
</feature>
<evidence type="ECO:0000313" key="11">
    <source>
        <dbReference type="Proteomes" id="UP000295758"/>
    </source>
</evidence>
<dbReference type="Pfam" id="PF02272">
    <property type="entry name" value="DHHA1"/>
    <property type="match status" value="1"/>
</dbReference>
<comment type="similarity">
    <text evidence="1">Belongs to the RecJ family.</text>
</comment>
<dbReference type="Gene3D" id="3.10.310.30">
    <property type="match status" value="1"/>
</dbReference>
<keyword evidence="5 9" id="KW-0269">Exonuclease</keyword>
<dbReference type="InterPro" id="IPR038763">
    <property type="entry name" value="DHH_sf"/>
</dbReference>
<keyword evidence="4" id="KW-0378">Hydrolase</keyword>
<dbReference type="GO" id="GO:0006310">
    <property type="term" value="P:DNA recombination"/>
    <property type="evidence" value="ECO:0007669"/>
    <property type="project" value="InterPro"/>
</dbReference>
<dbReference type="Proteomes" id="UP000324896">
    <property type="component" value="Unassembled WGS sequence"/>
</dbReference>
<dbReference type="GO" id="GO:0008409">
    <property type="term" value="F:5'-3' exonuclease activity"/>
    <property type="evidence" value="ECO:0007669"/>
    <property type="project" value="InterPro"/>
</dbReference>
<dbReference type="SUPFAM" id="SSF64182">
    <property type="entry name" value="DHH phosphoesterases"/>
    <property type="match status" value="1"/>
</dbReference>
<evidence type="ECO:0000313" key="9">
    <source>
        <dbReference type="EMBL" id="SDD25225.1"/>
    </source>
</evidence>
<dbReference type="GO" id="GO:0006281">
    <property type="term" value="P:DNA repair"/>
    <property type="evidence" value="ECO:0007669"/>
    <property type="project" value="InterPro"/>
</dbReference>
<dbReference type="Pfam" id="PF17768">
    <property type="entry name" value="RecJ_OB"/>
    <property type="match status" value="1"/>
</dbReference>
<dbReference type="EMBL" id="FMYT01000039">
    <property type="protein sequence ID" value="SDD25225.1"/>
    <property type="molecule type" value="Genomic_DNA"/>
</dbReference>
<evidence type="ECO:0000259" key="7">
    <source>
        <dbReference type="Pfam" id="PF02272"/>
    </source>
</evidence>
<feature type="domain" description="RecJ OB" evidence="8">
    <location>
        <begin position="449"/>
        <end position="547"/>
    </location>
</feature>
<dbReference type="EMBL" id="SOAA01000025">
    <property type="protein sequence ID" value="TDS27743.1"/>
    <property type="molecule type" value="Genomic_DNA"/>
</dbReference>
<keyword evidence="3" id="KW-0540">Nuclease</keyword>
<dbReference type="InterPro" id="IPR004610">
    <property type="entry name" value="RecJ"/>
</dbReference>
<dbReference type="InterPro" id="IPR003156">
    <property type="entry name" value="DHHA1_dom"/>
</dbReference>
<evidence type="ECO:0000313" key="12">
    <source>
        <dbReference type="Proteomes" id="UP000324896"/>
    </source>
</evidence>
<dbReference type="RefSeq" id="WP_133618330.1">
    <property type="nucleotide sequence ID" value="NZ_FMYT01000039.1"/>
</dbReference>
<dbReference type="NCBIfam" id="TIGR00644">
    <property type="entry name" value="recJ"/>
    <property type="match status" value="1"/>
</dbReference>
<evidence type="ECO:0000256" key="5">
    <source>
        <dbReference type="ARBA" id="ARBA00022839"/>
    </source>
</evidence>
<name>A0A1G6TA75_9FIRM</name>
<evidence type="ECO:0000256" key="2">
    <source>
        <dbReference type="ARBA" id="ARBA00019841"/>
    </source>
</evidence>